<accession>A0A410WSU0</accession>
<dbReference type="RefSeq" id="WP_042229449.1">
    <property type="nucleotide sequence ID" value="NZ_CP026520.1"/>
</dbReference>
<dbReference type="InterPro" id="IPR001647">
    <property type="entry name" value="HTH_TetR"/>
</dbReference>
<reference evidence="6 9" key="2">
    <citation type="submission" date="2022-05" db="EMBL/GenBank/DDBJ databases">
        <title>Genome Sequencing of Bee-Associated Microbes.</title>
        <authorList>
            <person name="Dunlap C."/>
        </authorList>
    </citation>
    <scope>NUCLEOTIDE SEQUENCE [LARGE SCALE GENOMIC DNA]</scope>
    <source>
        <strain evidence="6 9">NRRL B-23120</strain>
    </source>
</reference>
<dbReference type="PANTHER" id="PTHR30055:SF238">
    <property type="entry name" value="MYCOFACTOCIN BIOSYNTHESIS TRANSCRIPTIONAL REGULATOR MFTR-RELATED"/>
    <property type="match status" value="1"/>
</dbReference>
<evidence type="ECO:0000256" key="1">
    <source>
        <dbReference type="ARBA" id="ARBA00023015"/>
    </source>
</evidence>
<dbReference type="OrthoDB" id="509229at2"/>
<keyword evidence="3" id="KW-0804">Transcription</keyword>
<gene>
    <name evidence="6" type="ORF">M5X16_07660</name>
    <name evidence="7" type="ORF">PC41400_06900</name>
</gene>
<evidence type="ECO:0000313" key="8">
    <source>
        <dbReference type="Proteomes" id="UP000288943"/>
    </source>
</evidence>
<dbReference type="Proteomes" id="UP000288943">
    <property type="component" value="Chromosome"/>
</dbReference>
<keyword evidence="1" id="KW-0805">Transcription regulation</keyword>
<dbReference type="KEGG" id="pchi:PC41400_06900"/>
<keyword evidence="9" id="KW-1185">Reference proteome</keyword>
<dbReference type="InterPro" id="IPR036271">
    <property type="entry name" value="Tet_transcr_reg_TetR-rel_C_sf"/>
</dbReference>
<proteinExistence type="predicted"/>
<dbReference type="GO" id="GO:0000976">
    <property type="term" value="F:transcription cis-regulatory region binding"/>
    <property type="evidence" value="ECO:0007669"/>
    <property type="project" value="TreeGrafter"/>
</dbReference>
<evidence type="ECO:0000313" key="7">
    <source>
        <dbReference type="EMBL" id="QAV17404.1"/>
    </source>
</evidence>
<feature type="domain" description="HTH tetR-type" evidence="5">
    <location>
        <begin position="1"/>
        <end position="61"/>
    </location>
</feature>
<feature type="DNA-binding region" description="H-T-H motif" evidence="4">
    <location>
        <begin position="24"/>
        <end position="43"/>
    </location>
</feature>
<dbReference type="InterPro" id="IPR050109">
    <property type="entry name" value="HTH-type_TetR-like_transc_reg"/>
</dbReference>
<dbReference type="AlphaFoldDB" id="A0A410WSU0"/>
<dbReference type="PRINTS" id="PR00455">
    <property type="entry name" value="HTHTETR"/>
</dbReference>
<dbReference type="Pfam" id="PF00440">
    <property type="entry name" value="TetR_N"/>
    <property type="match status" value="1"/>
</dbReference>
<evidence type="ECO:0000256" key="2">
    <source>
        <dbReference type="ARBA" id="ARBA00023125"/>
    </source>
</evidence>
<dbReference type="SUPFAM" id="SSF48498">
    <property type="entry name" value="Tetracyclin repressor-like, C-terminal domain"/>
    <property type="match status" value="1"/>
</dbReference>
<evidence type="ECO:0000256" key="3">
    <source>
        <dbReference type="ARBA" id="ARBA00023163"/>
    </source>
</evidence>
<name>A0A410WSU0_9BACL</name>
<dbReference type="InterPro" id="IPR009057">
    <property type="entry name" value="Homeodomain-like_sf"/>
</dbReference>
<dbReference type="PROSITE" id="PS50977">
    <property type="entry name" value="HTH_TETR_2"/>
    <property type="match status" value="1"/>
</dbReference>
<dbReference type="Gene3D" id="1.10.10.60">
    <property type="entry name" value="Homeodomain-like"/>
    <property type="match status" value="1"/>
</dbReference>
<protein>
    <submittedName>
        <fullName evidence="7">TetR/AcrR family transcriptional regulator</fullName>
    </submittedName>
</protein>
<dbReference type="PANTHER" id="PTHR30055">
    <property type="entry name" value="HTH-TYPE TRANSCRIPTIONAL REGULATOR RUTR"/>
    <property type="match status" value="1"/>
</dbReference>
<evidence type="ECO:0000313" key="6">
    <source>
        <dbReference type="EMBL" id="MCY9595644.1"/>
    </source>
</evidence>
<dbReference type="SUPFAM" id="SSF46689">
    <property type="entry name" value="Homeodomain-like"/>
    <property type="match status" value="1"/>
</dbReference>
<dbReference type="GeneID" id="95374545"/>
<organism evidence="7 8">
    <name type="scientific">Paenibacillus chitinolyticus</name>
    <dbReference type="NCBI Taxonomy" id="79263"/>
    <lineage>
        <taxon>Bacteria</taxon>
        <taxon>Bacillati</taxon>
        <taxon>Bacillota</taxon>
        <taxon>Bacilli</taxon>
        <taxon>Bacillales</taxon>
        <taxon>Paenibacillaceae</taxon>
        <taxon>Paenibacillus</taxon>
    </lineage>
</organism>
<evidence type="ECO:0000259" key="5">
    <source>
        <dbReference type="PROSITE" id="PS50977"/>
    </source>
</evidence>
<dbReference type="Proteomes" id="UP001527202">
    <property type="component" value="Unassembled WGS sequence"/>
</dbReference>
<evidence type="ECO:0000256" key="4">
    <source>
        <dbReference type="PROSITE-ProRule" id="PRU00335"/>
    </source>
</evidence>
<dbReference type="EMBL" id="CP026520">
    <property type="protein sequence ID" value="QAV17404.1"/>
    <property type="molecule type" value="Genomic_DNA"/>
</dbReference>
<dbReference type="GO" id="GO:0003700">
    <property type="term" value="F:DNA-binding transcription factor activity"/>
    <property type="evidence" value="ECO:0007669"/>
    <property type="project" value="TreeGrafter"/>
</dbReference>
<evidence type="ECO:0000313" key="9">
    <source>
        <dbReference type="Proteomes" id="UP001527202"/>
    </source>
</evidence>
<reference evidence="7 8" key="1">
    <citation type="submission" date="2018-01" db="EMBL/GenBank/DDBJ databases">
        <title>The whole genome sequencing and assembly of Paenibacillus chitinolyticus KCCM 41400 strain.</title>
        <authorList>
            <person name="Kim J.-Y."/>
            <person name="Park M.-K."/>
            <person name="Lee Y.-J."/>
            <person name="Yi H."/>
            <person name="Bahn Y.-S."/>
            <person name="Kim J.F."/>
            <person name="Lee D.-W."/>
        </authorList>
    </citation>
    <scope>NUCLEOTIDE SEQUENCE [LARGE SCALE GENOMIC DNA]</scope>
    <source>
        <strain evidence="7 8">KCCM 41400</strain>
    </source>
</reference>
<dbReference type="EMBL" id="JAMDMJ010000008">
    <property type="protein sequence ID" value="MCY9595644.1"/>
    <property type="molecule type" value="Genomic_DNA"/>
</dbReference>
<keyword evidence="2 4" id="KW-0238">DNA-binding</keyword>
<sequence>MNTPDRIKAAALDLFASQGYEGTSMANIAEVVGIKTPSIYAHFKGKEELFLSVLQDASRGELDFAASHLETGGEALDRKLYKLLSHTRGKYEHNGSTKFWIRMMYFPPASVYRETIDLSYTYLSRMEELLTSVFTGDRSAIGVDPDKAAAAFLCLMDGVIVELLYGTAESYDKRLEASWDVYWRGISHS</sequence>
<dbReference type="Gene3D" id="1.10.357.10">
    <property type="entry name" value="Tetracycline Repressor, domain 2"/>
    <property type="match status" value="1"/>
</dbReference>